<gene>
    <name evidence="2" type="ORF">PVAP13_6NG133803</name>
</gene>
<protein>
    <submittedName>
        <fullName evidence="2">Uncharacterized protein</fullName>
    </submittedName>
</protein>
<dbReference type="Proteomes" id="UP000823388">
    <property type="component" value="Chromosome 6N"/>
</dbReference>
<proteinExistence type="predicted"/>
<sequence>MLPTTATASAPAPPPPRARASRMRLRELLACARACRGLRDAVAGGPAPRAGGQGGREAPLAPPPRVPPRLRRRPAPRRPAQSRRHRALCAQMYRINC</sequence>
<dbReference type="EMBL" id="CM029048">
    <property type="protein sequence ID" value="KAG2578830.1"/>
    <property type="molecule type" value="Genomic_DNA"/>
</dbReference>
<dbReference type="EMBL" id="CM029048">
    <property type="protein sequence ID" value="KAG2578827.1"/>
    <property type="molecule type" value="Genomic_DNA"/>
</dbReference>
<feature type="compositionally biased region" description="Low complexity" evidence="1">
    <location>
        <begin position="41"/>
        <end position="50"/>
    </location>
</feature>
<organism evidence="2 3">
    <name type="scientific">Panicum virgatum</name>
    <name type="common">Blackwell switchgrass</name>
    <dbReference type="NCBI Taxonomy" id="38727"/>
    <lineage>
        <taxon>Eukaryota</taxon>
        <taxon>Viridiplantae</taxon>
        <taxon>Streptophyta</taxon>
        <taxon>Embryophyta</taxon>
        <taxon>Tracheophyta</taxon>
        <taxon>Spermatophyta</taxon>
        <taxon>Magnoliopsida</taxon>
        <taxon>Liliopsida</taxon>
        <taxon>Poales</taxon>
        <taxon>Poaceae</taxon>
        <taxon>PACMAD clade</taxon>
        <taxon>Panicoideae</taxon>
        <taxon>Panicodae</taxon>
        <taxon>Paniceae</taxon>
        <taxon>Panicinae</taxon>
        <taxon>Panicum</taxon>
        <taxon>Panicum sect. Hiantes</taxon>
    </lineage>
</organism>
<dbReference type="AlphaFoldDB" id="A0A8T0R126"/>
<feature type="compositionally biased region" description="Low complexity" evidence="1">
    <location>
        <begin position="1"/>
        <end position="10"/>
    </location>
</feature>
<feature type="compositionally biased region" description="Basic residues" evidence="1">
    <location>
        <begin position="68"/>
        <end position="86"/>
    </location>
</feature>
<keyword evidence="3" id="KW-1185">Reference proteome</keyword>
<dbReference type="EMBL" id="CM029048">
    <property type="protein sequence ID" value="KAG2578829.1"/>
    <property type="molecule type" value="Genomic_DNA"/>
</dbReference>
<reference evidence="2" key="1">
    <citation type="submission" date="2020-05" db="EMBL/GenBank/DDBJ databases">
        <title>WGS assembly of Panicum virgatum.</title>
        <authorList>
            <person name="Lovell J.T."/>
            <person name="Jenkins J."/>
            <person name="Shu S."/>
            <person name="Juenger T.E."/>
            <person name="Schmutz J."/>
        </authorList>
    </citation>
    <scope>NUCLEOTIDE SEQUENCE</scope>
    <source>
        <strain evidence="2">AP13</strain>
    </source>
</reference>
<dbReference type="EMBL" id="CM029048">
    <property type="protein sequence ID" value="KAG2578824.1"/>
    <property type="molecule type" value="Genomic_DNA"/>
</dbReference>
<evidence type="ECO:0000256" key="1">
    <source>
        <dbReference type="SAM" id="MobiDB-lite"/>
    </source>
</evidence>
<feature type="region of interest" description="Disordered" evidence="1">
    <location>
        <begin position="41"/>
        <end position="86"/>
    </location>
</feature>
<feature type="region of interest" description="Disordered" evidence="1">
    <location>
        <begin position="1"/>
        <end position="20"/>
    </location>
</feature>
<dbReference type="EMBL" id="CM029048">
    <property type="protein sequence ID" value="KAG2578825.1"/>
    <property type="molecule type" value="Genomic_DNA"/>
</dbReference>
<name>A0A8T0R126_PANVG</name>
<evidence type="ECO:0000313" key="3">
    <source>
        <dbReference type="Proteomes" id="UP000823388"/>
    </source>
</evidence>
<comment type="caution">
    <text evidence="2">The sequence shown here is derived from an EMBL/GenBank/DDBJ whole genome shotgun (WGS) entry which is preliminary data.</text>
</comment>
<evidence type="ECO:0000313" key="2">
    <source>
        <dbReference type="EMBL" id="KAG2578829.1"/>
    </source>
</evidence>
<accession>A0A8T0R126</accession>
<dbReference type="EMBL" id="CM029048">
    <property type="protein sequence ID" value="KAG2578828.1"/>
    <property type="molecule type" value="Genomic_DNA"/>
</dbReference>